<dbReference type="InterPro" id="IPR053714">
    <property type="entry name" value="Iso_Racemase_Enz_sf"/>
</dbReference>
<accession>A0A8S8XBI0</accession>
<dbReference type="Gene3D" id="3.40.50.12500">
    <property type="match status" value="1"/>
</dbReference>
<evidence type="ECO:0000313" key="1">
    <source>
        <dbReference type="EMBL" id="GIL38665.1"/>
    </source>
</evidence>
<dbReference type="PANTHER" id="PTHR40267:SF1">
    <property type="entry name" value="BLR3294 PROTEIN"/>
    <property type="match status" value="1"/>
</dbReference>
<dbReference type="EMBL" id="BOPV01000001">
    <property type="protein sequence ID" value="GIL38665.1"/>
    <property type="molecule type" value="Genomic_DNA"/>
</dbReference>
<keyword evidence="2" id="KW-1185">Reference proteome</keyword>
<dbReference type="AlphaFoldDB" id="A0A8S8XBI0"/>
<dbReference type="RefSeq" id="WP_420241717.1">
    <property type="nucleotide sequence ID" value="NZ_BOPV01000001.1"/>
</dbReference>
<proteinExistence type="predicted"/>
<dbReference type="Pfam" id="PF17645">
    <property type="entry name" value="Amdase"/>
    <property type="match status" value="1"/>
</dbReference>
<evidence type="ECO:0000313" key="2">
    <source>
        <dbReference type="Proteomes" id="UP000681075"/>
    </source>
</evidence>
<reference evidence="1" key="1">
    <citation type="submission" date="2021-02" db="EMBL/GenBank/DDBJ databases">
        <title>Genome sequence of Rhodospirillales sp. strain TMPK1 isolated from soil.</title>
        <authorList>
            <person name="Nakai R."/>
            <person name="Kusada H."/>
            <person name="Tamaki H."/>
        </authorList>
    </citation>
    <scope>NUCLEOTIDE SEQUENCE</scope>
    <source>
        <strain evidence="1">TMPK1</strain>
    </source>
</reference>
<name>A0A8S8XBI0_9PROT</name>
<dbReference type="InterPro" id="IPR026286">
    <property type="entry name" value="MaiA/AMDase"/>
</dbReference>
<dbReference type="Proteomes" id="UP000681075">
    <property type="component" value="Unassembled WGS sequence"/>
</dbReference>
<comment type="caution">
    <text evidence="1">The sequence shown here is derived from an EMBL/GenBank/DDBJ whole genome shotgun (WGS) entry which is preliminary data.</text>
</comment>
<sequence>MNPGRLIGILTPSGNPTVEPEMVRMFGDEAVMVTARLCSDAPTMLDRLLDYSNHVDEAIATFGGLPLDAIGFAVTGTSYLLGAEAESNLRVLTAPIATRQAFEALGVSRIALVNPYPAALVPPALAYWNAVGIEIAEIVDVQRTEGARHPIFDLTDAAVAAALQRASDGPGEAVLLTGSGIPSMRAMAMVESSKPVLSSNLCLAWALLRQVGKAHELRSWAAQARNWARMQP</sequence>
<protein>
    <submittedName>
        <fullName evidence="1">Asp/Glu racemase</fullName>
    </submittedName>
</protein>
<organism evidence="1 2">
    <name type="scientific">Roseiterribacter gracilis</name>
    <dbReference type="NCBI Taxonomy" id="2812848"/>
    <lineage>
        <taxon>Bacteria</taxon>
        <taxon>Pseudomonadati</taxon>
        <taxon>Pseudomonadota</taxon>
        <taxon>Alphaproteobacteria</taxon>
        <taxon>Rhodospirillales</taxon>
        <taxon>Roseiterribacteraceae</taxon>
        <taxon>Roseiterribacter</taxon>
    </lineage>
</organism>
<gene>
    <name evidence="1" type="ORF">TMPK1_09020</name>
</gene>
<dbReference type="PANTHER" id="PTHR40267">
    <property type="entry name" value="BLR3294 PROTEIN"/>
    <property type="match status" value="1"/>
</dbReference>